<evidence type="ECO:0000313" key="1">
    <source>
        <dbReference type="EMBL" id="GAD76244.1"/>
    </source>
</evidence>
<organism evidence="1 2">
    <name type="scientific">Vibrio azureus NBRC 104587</name>
    <dbReference type="NCBI Taxonomy" id="1219077"/>
    <lineage>
        <taxon>Bacteria</taxon>
        <taxon>Pseudomonadati</taxon>
        <taxon>Pseudomonadota</taxon>
        <taxon>Gammaproteobacteria</taxon>
        <taxon>Vibrionales</taxon>
        <taxon>Vibrionaceae</taxon>
        <taxon>Vibrio</taxon>
    </lineage>
</organism>
<dbReference type="EMBL" id="BATL01000039">
    <property type="protein sequence ID" value="GAD76244.1"/>
    <property type="molecule type" value="Genomic_DNA"/>
</dbReference>
<dbReference type="Proteomes" id="UP000016567">
    <property type="component" value="Unassembled WGS sequence"/>
</dbReference>
<dbReference type="AlphaFoldDB" id="U3C489"/>
<evidence type="ECO:0000313" key="2">
    <source>
        <dbReference type="Proteomes" id="UP000016567"/>
    </source>
</evidence>
<accession>U3C489</accession>
<gene>
    <name evidence="1" type="ORF">VAZ01S_039_00680</name>
</gene>
<name>U3C489_9VIBR</name>
<reference evidence="1 2" key="1">
    <citation type="submission" date="2013-09" db="EMBL/GenBank/DDBJ databases">
        <title>Whole genome shotgun sequence of Vibrio azureus NBRC 104587.</title>
        <authorList>
            <person name="Isaki S."/>
            <person name="Hosoyama A."/>
            <person name="Numata M."/>
            <person name="Hashimoto M."/>
            <person name="Hosoyama Y."/>
            <person name="Tsuchikane K."/>
            <person name="Noguchi M."/>
            <person name="Hirakata S."/>
            <person name="Ichikawa N."/>
            <person name="Ohji S."/>
            <person name="Yamazoe A."/>
            <person name="Fujita N."/>
        </authorList>
    </citation>
    <scope>NUCLEOTIDE SEQUENCE [LARGE SCALE GENOMIC DNA]</scope>
    <source>
        <strain evidence="1 2">NBRC 104587</strain>
    </source>
</reference>
<sequence length="167" mass="19286">MIMAVLNPFSLPSDYTIIFDEPYLGIKKFDQDVDVPFKIIKNNKTLIMQKVRPILFGRPNIPGYTVFQIELPLSAAKWLVDTIENKLWKSAAQGGLPSGVNSYKGHVEGEKLALYRQMHVEDENQKGFLLTNFSRKSPMFRETNYQDFHITDWMLIDGKLLDFLKTL</sequence>
<keyword evidence="2" id="KW-1185">Reference proteome</keyword>
<comment type="caution">
    <text evidence="1">The sequence shown here is derived from an EMBL/GenBank/DDBJ whole genome shotgun (WGS) entry which is preliminary data.</text>
</comment>
<proteinExistence type="predicted"/>
<protein>
    <submittedName>
        <fullName evidence="1">Uncharacterized protein</fullName>
    </submittedName>
</protein>